<name>Q2PY71_9BACT</name>
<dbReference type="PANTHER" id="PTHR13847:SF289">
    <property type="entry name" value="GLYCINE OXIDASE"/>
    <property type="match status" value="1"/>
</dbReference>
<dbReference type="SUPFAM" id="SSF51971">
    <property type="entry name" value="Nucleotide-binding domain"/>
    <property type="match status" value="1"/>
</dbReference>
<dbReference type="Gene3D" id="3.30.9.10">
    <property type="entry name" value="D-Amino Acid Oxidase, subunit A, domain 2"/>
    <property type="match status" value="1"/>
</dbReference>
<keyword evidence="1" id="KW-0560">Oxidoreductase</keyword>
<dbReference type="InterPro" id="IPR036188">
    <property type="entry name" value="FAD/NAD-bd_sf"/>
</dbReference>
<dbReference type="PANTHER" id="PTHR13847">
    <property type="entry name" value="SARCOSINE DEHYDROGENASE-RELATED"/>
    <property type="match status" value="1"/>
</dbReference>
<dbReference type="SUPFAM" id="SSF54373">
    <property type="entry name" value="FAD-linked reductases, C-terminal domain"/>
    <property type="match status" value="1"/>
</dbReference>
<evidence type="ECO:0000313" key="3">
    <source>
        <dbReference type="EMBL" id="ABC25356.1"/>
    </source>
</evidence>
<feature type="domain" description="FAD dependent oxidoreductase" evidence="2">
    <location>
        <begin position="6"/>
        <end position="324"/>
    </location>
</feature>
<dbReference type="Pfam" id="PF01266">
    <property type="entry name" value="DAO"/>
    <property type="match status" value="1"/>
</dbReference>
<sequence length="331" mass="36565">MKDMHIGIIGQGFGGSALAWQLQQVGHAVTVFDRGIEQSASWMASGLINPVTLRRRKVVQQAQMHLNAMQTYYESVEASLGQGLLNMDSIREVLIGSQATEDWGQLADIKALKPFIGPCHEADHQGIQHSHVGQVQHSGRLHSKAYLKAMATHLGEQLIHGQVDHIEREGKGWMVSGHKVDALILAEGVQAQWTKYFFGELPFAASRGEGLTIAWDGEAMHHPYHQSHFLLPEGGSMAKLGATYSWDKFNDPPSKAARLELLDGLKPWFSMPGLRVVDQWVGIRPTMKDRIVRLGWHGVESNLGYLNGLGSRGAMTAPYWAKKLITAAPWA</sequence>
<evidence type="ECO:0000256" key="1">
    <source>
        <dbReference type="ARBA" id="ARBA00023002"/>
    </source>
</evidence>
<accession>Q2PY71</accession>
<reference evidence="3" key="1">
    <citation type="journal article" date="2006" name="Appl. Environ. Microbiol.">
        <title>Comparative genomics of DNA fragments from six Antarctic marine planktonic bacteria.</title>
        <authorList>
            <person name="Grzymski J.J."/>
            <person name="Carter B.J."/>
            <person name="DeLong E.F."/>
            <person name="Feldman R.A."/>
            <person name="Ghadiri A."/>
            <person name="Murray A.E."/>
        </authorList>
    </citation>
    <scope>NUCLEOTIDE SEQUENCE</scope>
</reference>
<dbReference type="AlphaFoldDB" id="Q2PY71"/>
<evidence type="ECO:0000259" key="2">
    <source>
        <dbReference type="Pfam" id="PF01266"/>
    </source>
</evidence>
<dbReference type="Gene3D" id="3.50.50.60">
    <property type="entry name" value="FAD/NAD(P)-binding domain"/>
    <property type="match status" value="1"/>
</dbReference>
<dbReference type="InterPro" id="IPR006076">
    <property type="entry name" value="FAD-dep_OxRdtase"/>
</dbReference>
<proteinExistence type="predicted"/>
<dbReference type="GO" id="GO:0005737">
    <property type="term" value="C:cytoplasm"/>
    <property type="evidence" value="ECO:0007669"/>
    <property type="project" value="TreeGrafter"/>
</dbReference>
<dbReference type="GO" id="GO:0016491">
    <property type="term" value="F:oxidoreductase activity"/>
    <property type="evidence" value="ECO:0007669"/>
    <property type="project" value="UniProtKB-KW"/>
</dbReference>
<dbReference type="EMBL" id="DQ295240">
    <property type="protein sequence ID" value="ABC25356.1"/>
    <property type="molecule type" value="Genomic_DNA"/>
</dbReference>
<protein>
    <submittedName>
        <fullName evidence="3">FAD dependent oxidoreductase superfamily</fullName>
    </submittedName>
</protein>
<organism evidence="3">
    <name type="scientific">uncultured marine bacterium Ant29B7</name>
    <dbReference type="NCBI Taxonomy" id="360426"/>
    <lineage>
        <taxon>Bacteria</taxon>
        <taxon>environmental samples</taxon>
    </lineage>
</organism>